<dbReference type="SMART" id="SM00090">
    <property type="entry name" value="RIO"/>
    <property type="match status" value="1"/>
</dbReference>
<evidence type="ECO:0000256" key="7">
    <source>
        <dbReference type="ARBA" id="ARBA00022517"/>
    </source>
</evidence>
<keyword evidence="9" id="KW-0808">Transferase</keyword>
<evidence type="ECO:0000256" key="15">
    <source>
        <dbReference type="ARBA" id="ARBA00022842"/>
    </source>
</evidence>
<dbReference type="InterPro" id="IPR043502">
    <property type="entry name" value="DNA/RNA_pol_sf"/>
</dbReference>
<comment type="subcellular location">
    <subcellularLocation>
        <location evidence="2">Cytoplasm</location>
    </subcellularLocation>
</comment>
<feature type="domain" description="RIO kinase" evidence="20">
    <location>
        <begin position="250"/>
        <end position="495"/>
    </location>
</feature>
<dbReference type="PROSITE" id="PS01245">
    <property type="entry name" value="RIO1"/>
    <property type="match status" value="1"/>
</dbReference>
<evidence type="ECO:0000256" key="3">
    <source>
        <dbReference type="ARBA" id="ARBA00009196"/>
    </source>
</evidence>
<comment type="cofactor">
    <cofactor evidence="1">
        <name>Mg(2+)</name>
        <dbReference type="ChEBI" id="CHEBI:18420"/>
    </cofactor>
</comment>
<dbReference type="AlphaFoldDB" id="A0A074ZC42"/>
<keyword evidence="10" id="KW-0479">Metal-binding</keyword>
<dbReference type="Pfam" id="PF01163">
    <property type="entry name" value="RIO1"/>
    <property type="match status" value="1"/>
</dbReference>
<dbReference type="GO" id="GO:0004674">
    <property type="term" value="F:protein serine/threonine kinase activity"/>
    <property type="evidence" value="ECO:0007669"/>
    <property type="project" value="UniProtKB-KW"/>
</dbReference>
<evidence type="ECO:0000256" key="17">
    <source>
        <dbReference type="ARBA" id="ARBA00048679"/>
    </source>
</evidence>
<feature type="compositionally biased region" description="Polar residues" evidence="19">
    <location>
        <begin position="593"/>
        <end position="612"/>
    </location>
</feature>
<evidence type="ECO:0000256" key="16">
    <source>
        <dbReference type="ARBA" id="ARBA00047899"/>
    </source>
</evidence>
<dbReference type="InterPro" id="IPR018934">
    <property type="entry name" value="RIO_dom"/>
</dbReference>
<dbReference type="InterPro" id="IPR018935">
    <property type="entry name" value="RIO_kinase_CS"/>
</dbReference>
<evidence type="ECO:0000256" key="4">
    <source>
        <dbReference type="ARBA" id="ARBA00012513"/>
    </source>
</evidence>
<sequence length="799" mass="91361">MCRALEAALVGTCVEYAEPSFAEEGAVFHAQFRVAEAERWPTLNLAEGRKESTKRLGAVGVTRLPGWRPGDPHCAWLEMLQDKAANRYNTMTMSGQLMQLEPGFDLLTDKYDDVEFSDSDQDDVNTTKLYMQKFQNKVDFSMKTTRQMRDKSDRATTDHALDRRSRAILFKMMNQEIFTEINGCISTDNTMTMSGQLMQLEPGFDLLTDKYDDVEFSDSDQDDVNTTKLYMQKFQNKVDFSMKTTRQMRDKSDRATTDHALDRRSRAILFKMMNQEIFTEINGCISTGKEANIYHVLDKSNTDLAVKVYMTSIMPFKSRDKYVKGDFRMRHGYSKATSWKLVSKWAEKEYRNLIRIKQSGLIPCPTPLRLKGVVLLMSFIGKHGFPAPKLKDAENITDDVDGETPPDWPSLYAQVVNDVRTLYQKCRLIHADLSEYNMLYMDGKAWMIDVSQAVEHESPQALDYLRTDCHNVNTFFRRQGVSTLTLREFFDWVVNPSLPQPDDPASQLYLTRLLETAEERGFNQTVEAEDNAFRFVHIPRNLSAVYPFVRDFLKMQRGLLSPDDVYYASVSGMKQDLTGAQQVDEVASDSEDVGQSSDADSSEYYSVSSTELDSSRPPNVRPRNESPASRKLRKKLVKEQQAEKRKTKIPKHNSRFVRVYEELSKSFRTQSGVRQVCPLSPFLFNFVIDEMRRTLEGLQNPGVQIACDENLVDLEYADDIVLTFEEAEKSEVFLDELTKFIPSFGIHFAPTKRKVMLVDVQSLNTPLTIQGEALEVVERFTYLGSCISSDCSVADEVNA</sequence>
<dbReference type="InterPro" id="IPR011009">
    <property type="entry name" value="Kinase-like_dom_sf"/>
</dbReference>
<keyword evidence="15" id="KW-0460">Magnesium</keyword>
<dbReference type="CTD" id="20324915"/>
<evidence type="ECO:0000313" key="22">
    <source>
        <dbReference type="Proteomes" id="UP000054324"/>
    </source>
</evidence>
<dbReference type="GO" id="GO:0046872">
    <property type="term" value="F:metal ion binding"/>
    <property type="evidence" value="ECO:0007669"/>
    <property type="project" value="UniProtKB-KW"/>
</dbReference>
<reference evidence="21 22" key="1">
    <citation type="submission" date="2013-11" db="EMBL/GenBank/DDBJ databases">
        <title>Opisthorchis viverrini - life in the bile duct.</title>
        <authorList>
            <person name="Young N.D."/>
            <person name="Nagarajan N."/>
            <person name="Lin S.J."/>
            <person name="Korhonen P.K."/>
            <person name="Jex A.R."/>
            <person name="Hall R.S."/>
            <person name="Safavi-Hemami H."/>
            <person name="Kaewkong W."/>
            <person name="Bertrand D."/>
            <person name="Gao S."/>
            <person name="Seet Q."/>
            <person name="Wongkham S."/>
            <person name="Teh B.T."/>
            <person name="Wongkham C."/>
            <person name="Intapan P.M."/>
            <person name="Maleewong W."/>
            <person name="Yang X."/>
            <person name="Hu M."/>
            <person name="Wang Z."/>
            <person name="Hofmann A."/>
            <person name="Sternberg P.W."/>
            <person name="Tan P."/>
            <person name="Wang J."/>
            <person name="Gasser R.B."/>
        </authorList>
    </citation>
    <scope>NUCLEOTIDE SEQUENCE [LARGE SCALE GENOMIC DNA]</scope>
</reference>
<dbReference type="KEGG" id="ovi:T265_10747"/>
<comment type="similarity">
    <text evidence="3">Belongs to the protein kinase superfamily. RIO-type Ser/Thr kinase family.</text>
</comment>
<comment type="catalytic activity">
    <reaction evidence="17">
        <text>L-seryl-[protein] + ATP = O-phospho-L-seryl-[protein] + ADP + H(+)</text>
        <dbReference type="Rhea" id="RHEA:17989"/>
        <dbReference type="Rhea" id="RHEA-COMP:9863"/>
        <dbReference type="Rhea" id="RHEA-COMP:11604"/>
        <dbReference type="ChEBI" id="CHEBI:15378"/>
        <dbReference type="ChEBI" id="CHEBI:29999"/>
        <dbReference type="ChEBI" id="CHEBI:30616"/>
        <dbReference type="ChEBI" id="CHEBI:83421"/>
        <dbReference type="ChEBI" id="CHEBI:456216"/>
        <dbReference type="EC" id="2.7.11.1"/>
    </reaction>
</comment>
<dbReference type="GO" id="GO:0005737">
    <property type="term" value="C:cytoplasm"/>
    <property type="evidence" value="ECO:0007669"/>
    <property type="project" value="UniProtKB-SubCell"/>
</dbReference>
<dbReference type="EMBL" id="KL597022">
    <property type="protein sequence ID" value="KER20775.1"/>
    <property type="molecule type" value="Genomic_DNA"/>
</dbReference>
<dbReference type="EC" id="2.7.11.1" evidence="4"/>
<evidence type="ECO:0000256" key="19">
    <source>
        <dbReference type="SAM" id="MobiDB-lite"/>
    </source>
</evidence>
<keyword evidence="22" id="KW-1185">Reference proteome</keyword>
<keyword evidence="14" id="KW-0067">ATP-binding</keyword>
<dbReference type="GeneID" id="20324915"/>
<dbReference type="CDD" id="cd05147">
    <property type="entry name" value="RIO1_euk"/>
    <property type="match status" value="1"/>
</dbReference>
<comment type="catalytic activity">
    <reaction evidence="16">
        <text>L-threonyl-[protein] + ATP = O-phospho-L-threonyl-[protein] + ADP + H(+)</text>
        <dbReference type="Rhea" id="RHEA:46608"/>
        <dbReference type="Rhea" id="RHEA-COMP:11060"/>
        <dbReference type="Rhea" id="RHEA-COMP:11605"/>
        <dbReference type="ChEBI" id="CHEBI:15378"/>
        <dbReference type="ChEBI" id="CHEBI:30013"/>
        <dbReference type="ChEBI" id="CHEBI:30616"/>
        <dbReference type="ChEBI" id="CHEBI:61977"/>
        <dbReference type="ChEBI" id="CHEBI:456216"/>
        <dbReference type="EC" id="2.7.11.1"/>
    </reaction>
</comment>
<keyword evidence="11" id="KW-0547">Nucleotide-binding</keyword>
<evidence type="ECO:0000256" key="10">
    <source>
        <dbReference type="ARBA" id="ARBA00022723"/>
    </source>
</evidence>
<name>A0A074ZC42_OPIVI</name>
<dbReference type="RefSeq" id="XP_009175475.1">
    <property type="nucleotide sequence ID" value="XM_009177211.1"/>
</dbReference>
<feature type="region of interest" description="Disordered" evidence="19">
    <location>
        <begin position="583"/>
        <end position="648"/>
    </location>
</feature>
<dbReference type="GO" id="GO:0042254">
    <property type="term" value="P:ribosome biogenesis"/>
    <property type="evidence" value="ECO:0007669"/>
    <property type="project" value="UniProtKB-KW"/>
</dbReference>
<dbReference type="Pfam" id="PF00078">
    <property type="entry name" value="RVT_1"/>
    <property type="match status" value="1"/>
</dbReference>
<evidence type="ECO:0000256" key="1">
    <source>
        <dbReference type="ARBA" id="ARBA00001946"/>
    </source>
</evidence>
<proteinExistence type="inferred from homology"/>
<dbReference type="InterPro" id="IPR000687">
    <property type="entry name" value="RIO_kinase"/>
</dbReference>
<evidence type="ECO:0000256" key="14">
    <source>
        <dbReference type="ARBA" id="ARBA00022840"/>
    </source>
</evidence>
<dbReference type="GO" id="GO:0016787">
    <property type="term" value="F:hydrolase activity"/>
    <property type="evidence" value="ECO:0007669"/>
    <property type="project" value="UniProtKB-KW"/>
</dbReference>
<organism evidence="21 22">
    <name type="scientific">Opisthorchis viverrini</name>
    <name type="common">Southeast Asian liver fluke</name>
    <dbReference type="NCBI Taxonomy" id="6198"/>
    <lineage>
        <taxon>Eukaryota</taxon>
        <taxon>Metazoa</taxon>
        <taxon>Spiralia</taxon>
        <taxon>Lophotrochozoa</taxon>
        <taxon>Platyhelminthes</taxon>
        <taxon>Trematoda</taxon>
        <taxon>Digenea</taxon>
        <taxon>Opisthorchiida</taxon>
        <taxon>Opisthorchiata</taxon>
        <taxon>Opisthorchiidae</taxon>
        <taxon>Opisthorchis</taxon>
    </lineage>
</organism>
<evidence type="ECO:0000256" key="13">
    <source>
        <dbReference type="ARBA" id="ARBA00022801"/>
    </source>
</evidence>
<evidence type="ECO:0000313" key="21">
    <source>
        <dbReference type="EMBL" id="KER20775.1"/>
    </source>
</evidence>
<keyword evidence="6" id="KW-0963">Cytoplasm</keyword>
<evidence type="ECO:0000256" key="2">
    <source>
        <dbReference type="ARBA" id="ARBA00004496"/>
    </source>
</evidence>
<dbReference type="FunFam" id="3.30.200.20:FF:000148">
    <property type="entry name" value="Serine/threonine-protein kinase RIO1"/>
    <property type="match status" value="1"/>
</dbReference>
<dbReference type="Proteomes" id="UP000054324">
    <property type="component" value="Unassembled WGS sequence"/>
</dbReference>
<protein>
    <recommendedName>
        <fullName evidence="5">Serine/threonine-protein kinase RIO1</fullName>
        <ecNumber evidence="4">2.7.11.1</ecNumber>
    </recommendedName>
    <alternativeName>
        <fullName evidence="18">Serine/threonine-protein kinase rio1</fullName>
    </alternativeName>
</protein>
<evidence type="ECO:0000256" key="12">
    <source>
        <dbReference type="ARBA" id="ARBA00022777"/>
    </source>
</evidence>
<keyword evidence="12" id="KW-0418">Kinase</keyword>
<dbReference type="Gene3D" id="3.30.200.20">
    <property type="entry name" value="Phosphorylase Kinase, domain 1"/>
    <property type="match status" value="1"/>
</dbReference>
<accession>A0A074ZC42</accession>
<evidence type="ECO:0000259" key="20">
    <source>
        <dbReference type="SMART" id="SM00090"/>
    </source>
</evidence>
<evidence type="ECO:0000256" key="9">
    <source>
        <dbReference type="ARBA" id="ARBA00022679"/>
    </source>
</evidence>
<keyword evidence="13" id="KW-0378">Hydrolase</keyword>
<dbReference type="InterPro" id="IPR051272">
    <property type="entry name" value="RIO-type_Ser/Thr_kinase"/>
</dbReference>
<dbReference type="SUPFAM" id="SSF56672">
    <property type="entry name" value="DNA/RNA polymerases"/>
    <property type="match status" value="1"/>
</dbReference>
<gene>
    <name evidence="21" type="ORF">T265_10747</name>
</gene>
<dbReference type="InterPro" id="IPR000477">
    <property type="entry name" value="RT_dom"/>
</dbReference>
<evidence type="ECO:0000256" key="18">
    <source>
        <dbReference type="ARBA" id="ARBA00068838"/>
    </source>
</evidence>
<dbReference type="PANTHER" id="PTHR45723">
    <property type="entry name" value="SERINE/THREONINE-PROTEIN KINASE RIO1"/>
    <property type="match status" value="1"/>
</dbReference>
<evidence type="ECO:0000256" key="11">
    <source>
        <dbReference type="ARBA" id="ARBA00022741"/>
    </source>
</evidence>
<evidence type="ECO:0000256" key="8">
    <source>
        <dbReference type="ARBA" id="ARBA00022527"/>
    </source>
</evidence>
<evidence type="ECO:0000256" key="6">
    <source>
        <dbReference type="ARBA" id="ARBA00022490"/>
    </source>
</evidence>
<dbReference type="Gene3D" id="1.10.510.10">
    <property type="entry name" value="Transferase(Phosphotransferase) domain 1"/>
    <property type="match status" value="1"/>
</dbReference>
<dbReference type="SUPFAM" id="SSF56112">
    <property type="entry name" value="Protein kinase-like (PK-like)"/>
    <property type="match status" value="1"/>
</dbReference>
<keyword evidence="7" id="KW-0690">Ribosome biogenesis</keyword>
<evidence type="ECO:0000256" key="5">
    <source>
        <dbReference type="ARBA" id="ARBA00016038"/>
    </source>
</evidence>
<dbReference type="STRING" id="6198.A0A074ZC42"/>
<keyword evidence="8" id="KW-0723">Serine/threonine-protein kinase</keyword>
<dbReference type="GO" id="GO:0005524">
    <property type="term" value="F:ATP binding"/>
    <property type="evidence" value="ECO:0007669"/>
    <property type="project" value="UniProtKB-KW"/>
</dbReference>
<dbReference type="OrthoDB" id="205248at2759"/>